<dbReference type="Gene3D" id="1.20.1260.10">
    <property type="match status" value="1"/>
</dbReference>
<dbReference type="Pfam" id="PF13628">
    <property type="entry name" value="DUF4142"/>
    <property type="match status" value="1"/>
</dbReference>
<dbReference type="PANTHER" id="PTHR38593:SF1">
    <property type="entry name" value="BLR2558 PROTEIN"/>
    <property type="match status" value="1"/>
</dbReference>
<organism evidence="2 3">
    <name type="scientific">Modicisalibacter luteus</name>
    <dbReference type="NCBI Taxonomy" id="453962"/>
    <lineage>
        <taxon>Bacteria</taxon>
        <taxon>Pseudomonadati</taxon>
        <taxon>Pseudomonadota</taxon>
        <taxon>Gammaproteobacteria</taxon>
        <taxon>Oceanospirillales</taxon>
        <taxon>Halomonadaceae</taxon>
        <taxon>Modicisalibacter</taxon>
    </lineage>
</organism>
<comment type="caution">
    <text evidence="2">The sequence shown here is derived from an EMBL/GenBank/DDBJ whole genome shotgun (WGS) entry which is preliminary data.</text>
</comment>
<dbReference type="PANTHER" id="PTHR38593">
    <property type="entry name" value="BLR2558 PROTEIN"/>
    <property type="match status" value="1"/>
</dbReference>
<dbReference type="RefSeq" id="WP_019017727.1">
    <property type="nucleotide sequence ID" value="NZ_BMXD01000001.1"/>
</dbReference>
<name>A0ABV7M473_9GAMM</name>
<sequence length="187" mass="20360">MQSRIVPTRVGGAVLAGLFALGITGCSFPNKPVTTAAAEVSEPLSSAEILQVLHVINMGEINQAQLALQRSANPQVQQTAQTIIEDHTASDQRIANAAQMLGVRLEGTSLSEGIQFQAEQIRETLAELSGPEFNQTYLEKQVELHNVALDTVRNQLLPNAEQREVTQLLEQAIPKLQHHRDLAQQGL</sequence>
<feature type="domain" description="DUF4142" evidence="1">
    <location>
        <begin position="46"/>
        <end position="185"/>
    </location>
</feature>
<dbReference type="InterPro" id="IPR012347">
    <property type="entry name" value="Ferritin-like"/>
</dbReference>
<protein>
    <submittedName>
        <fullName evidence="2">DUF4142 domain-containing protein</fullName>
    </submittedName>
</protein>
<evidence type="ECO:0000313" key="3">
    <source>
        <dbReference type="Proteomes" id="UP001595640"/>
    </source>
</evidence>
<reference evidence="3" key="1">
    <citation type="journal article" date="2019" name="Int. J. Syst. Evol. Microbiol.">
        <title>The Global Catalogue of Microorganisms (GCM) 10K type strain sequencing project: providing services to taxonomists for standard genome sequencing and annotation.</title>
        <authorList>
            <consortium name="The Broad Institute Genomics Platform"/>
            <consortium name="The Broad Institute Genome Sequencing Center for Infectious Disease"/>
            <person name="Wu L."/>
            <person name="Ma J."/>
        </authorList>
    </citation>
    <scope>NUCLEOTIDE SEQUENCE [LARGE SCALE GENOMIC DNA]</scope>
    <source>
        <strain evidence="3">KCTC 12847</strain>
    </source>
</reference>
<evidence type="ECO:0000313" key="2">
    <source>
        <dbReference type="EMBL" id="MFC3293459.1"/>
    </source>
</evidence>
<gene>
    <name evidence="2" type="ORF">ACFOEI_15495</name>
</gene>
<dbReference type="InterPro" id="IPR025419">
    <property type="entry name" value="DUF4142"/>
</dbReference>
<accession>A0ABV7M473</accession>
<dbReference type="Proteomes" id="UP001595640">
    <property type="component" value="Unassembled WGS sequence"/>
</dbReference>
<dbReference type="PROSITE" id="PS51257">
    <property type="entry name" value="PROKAR_LIPOPROTEIN"/>
    <property type="match status" value="1"/>
</dbReference>
<dbReference type="EMBL" id="JBHRUH010000031">
    <property type="protein sequence ID" value="MFC3293459.1"/>
    <property type="molecule type" value="Genomic_DNA"/>
</dbReference>
<keyword evidence="3" id="KW-1185">Reference proteome</keyword>
<evidence type="ECO:0000259" key="1">
    <source>
        <dbReference type="Pfam" id="PF13628"/>
    </source>
</evidence>
<proteinExistence type="predicted"/>